<dbReference type="RefSeq" id="WP_269445725.1">
    <property type="nucleotide sequence ID" value="NZ_CP097463.1"/>
</dbReference>
<organism evidence="1 2">
    <name type="scientific">Jatrophihabitans cynanchi</name>
    <dbReference type="NCBI Taxonomy" id="2944128"/>
    <lineage>
        <taxon>Bacteria</taxon>
        <taxon>Bacillati</taxon>
        <taxon>Actinomycetota</taxon>
        <taxon>Actinomycetes</taxon>
        <taxon>Jatrophihabitantales</taxon>
        <taxon>Jatrophihabitantaceae</taxon>
        <taxon>Jatrophihabitans</taxon>
    </lineage>
</organism>
<accession>A0ABY7K2W9</accession>
<proteinExistence type="predicted"/>
<reference evidence="1" key="1">
    <citation type="submission" date="2022-05" db="EMBL/GenBank/DDBJ databases">
        <title>Jatrophihabitans sp. SB3-54 whole genome sequence.</title>
        <authorList>
            <person name="Suh M.K."/>
            <person name="Eom M.K."/>
            <person name="Kim J.S."/>
            <person name="Kim H.S."/>
            <person name="Do H.E."/>
            <person name="Shin Y.K."/>
            <person name="Lee J.-S."/>
        </authorList>
    </citation>
    <scope>NUCLEOTIDE SEQUENCE</scope>
    <source>
        <strain evidence="1">SB3-54</strain>
    </source>
</reference>
<sequence>MRPDPLAPLLELPGVADGVTATRTSVDRLLNNRTLRRRSADVSAESSLRGARAAAALSGVDVALEDVRSGAAVTDPVLQGALRAYAAIPALADTWTHAPRQALARLHALAAADLVEDRDALGRPAGGAAERLDTLAAVLDATSAPAAVVAGIVHGELLSLDAFAPASGVVALAAVRLTLIDRGLDPKSLVVLEVGHRELGAAYPEALAGYRSGTPQGIGGWLTHCADAIVAGVAETTAICEAIARG</sequence>
<protein>
    <recommendedName>
        <fullName evidence="3">Oxidoreductase</fullName>
    </recommendedName>
</protein>
<evidence type="ECO:0000313" key="1">
    <source>
        <dbReference type="EMBL" id="WAX59184.1"/>
    </source>
</evidence>
<name>A0ABY7K2W9_9ACTN</name>
<dbReference type="EMBL" id="CP097463">
    <property type="protein sequence ID" value="WAX59184.1"/>
    <property type="molecule type" value="Genomic_DNA"/>
</dbReference>
<evidence type="ECO:0008006" key="3">
    <source>
        <dbReference type="Google" id="ProtNLM"/>
    </source>
</evidence>
<gene>
    <name evidence="1" type="ORF">M6B22_10580</name>
</gene>
<keyword evidence="2" id="KW-1185">Reference proteome</keyword>
<evidence type="ECO:0000313" key="2">
    <source>
        <dbReference type="Proteomes" id="UP001164693"/>
    </source>
</evidence>
<dbReference type="Proteomes" id="UP001164693">
    <property type="component" value="Chromosome"/>
</dbReference>